<dbReference type="PROSITE" id="PS51885">
    <property type="entry name" value="NEPRILYSIN"/>
    <property type="match status" value="1"/>
</dbReference>
<dbReference type="InterPro" id="IPR024079">
    <property type="entry name" value="MetalloPept_cat_dom_sf"/>
</dbReference>
<keyword evidence="3" id="KW-1185">Reference proteome</keyword>
<dbReference type="PANTHER" id="PTHR11733">
    <property type="entry name" value="ZINC METALLOPROTEASE FAMILY M13 NEPRILYSIN-RELATED"/>
    <property type="match status" value="1"/>
</dbReference>
<dbReference type="WBParaSite" id="SPAL_0001208800.1">
    <property type="protein sequence ID" value="SPAL_0001208800.1"/>
    <property type="gene ID" value="SPAL_0001208800"/>
</dbReference>
<dbReference type="PANTHER" id="PTHR11733:SF167">
    <property type="entry name" value="FI17812P1-RELATED"/>
    <property type="match status" value="1"/>
</dbReference>
<protein>
    <submittedName>
        <fullName evidence="4">Peptidase_M13 domain-containing protein</fullName>
    </submittedName>
</protein>
<comment type="similarity">
    <text evidence="1">Belongs to the peptidase M13 family.</text>
</comment>
<dbReference type="AlphaFoldDB" id="A0A0N5C275"/>
<dbReference type="GO" id="GO:0004222">
    <property type="term" value="F:metalloendopeptidase activity"/>
    <property type="evidence" value="ECO:0007669"/>
    <property type="project" value="InterPro"/>
</dbReference>
<evidence type="ECO:0000313" key="4">
    <source>
        <dbReference type="WBParaSite" id="SPAL_0001208800.1"/>
    </source>
</evidence>
<name>A0A0N5C275_STREA</name>
<accession>A0A0N5C275</accession>
<dbReference type="Proteomes" id="UP000046392">
    <property type="component" value="Unplaced"/>
</dbReference>
<dbReference type="CDD" id="cd08662">
    <property type="entry name" value="M13"/>
    <property type="match status" value="1"/>
</dbReference>
<organism evidence="3 4">
    <name type="scientific">Strongyloides papillosus</name>
    <name type="common">Intestinal threadworm</name>
    <dbReference type="NCBI Taxonomy" id="174720"/>
    <lineage>
        <taxon>Eukaryota</taxon>
        <taxon>Metazoa</taxon>
        <taxon>Ecdysozoa</taxon>
        <taxon>Nematoda</taxon>
        <taxon>Chromadorea</taxon>
        <taxon>Rhabditida</taxon>
        <taxon>Tylenchina</taxon>
        <taxon>Panagrolaimomorpha</taxon>
        <taxon>Strongyloidoidea</taxon>
        <taxon>Strongyloididae</taxon>
        <taxon>Strongyloides</taxon>
    </lineage>
</organism>
<dbReference type="SUPFAM" id="SSF55486">
    <property type="entry name" value="Metalloproteases ('zincins'), catalytic domain"/>
    <property type="match status" value="2"/>
</dbReference>
<dbReference type="Pfam" id="PF01431">
    <property type="entry name" value="Peptidase_M13"/>
    <property type="match status" value="1"/>
</dbReference>
<proteinExistence type="inferred from homology"/>
<dbReference type="InterPro" id="IPR018497">
    <property type="entry name" value="Peptidase_M13_C"/>
</dbReference>
<evidence type="ECO:0000313" key="3">
    <source>
        <dbReference type="Proteomes" id="UP000046392"/>
    </source>
</evidence>
<reference evidence="4" key="1">
    <citation type="submission" date="2017-02" db="UniProtKB">
        <authorList>
            <consortium name="WormBaseParasite"/>
        </authorList>
    </citation>
    <scope>IDENTIFICATION</scope>
</reference>
<sequence length="490" mass="57286">MFFVSQGCIPDLLKNILKDVEKFSSKKLYNETASRSLYEYIDLNVDPCDNFYKFSCNNWIKSKKKLRGSNKSFAYNGKTSNFDYFVKGKNSFVFIDLFLEFEYGKYNNESRAVYTLYKLRERCNEVSEDKLDDCQLIINNFGTYALSVIFLRKNKINSENNGDYNIIEDMIKRIKEEFRLLIDEKKDIFDEETRKHFLHKLNEIELKRNLDEYNLSNVTSMEDCYDNIGISYNDNIENIVKTIEHYKALSIKDGDDFNSCRRKIFQPDAYISDYVYSNGLYNFDENYFFISSDYLNEPSFSRNYPMSFNYGGIGYTIAHEISHAFDSTNYKSMVKGGNKNKFNVTKKSIRSFNEKSDCFIKQYDKQKESITNKNIDGVITLDENIADNGGVKIAHRAYMKYLQSIAGKDLVVPGFEDFTNEQLFFINVGKKNCQYSSKDILEKQIKNSEHPPGEIRVNVALSNYKPFSSAFKCKLNSKMNPESKCELWKN</sequence>
<feature type="domain" description="Peptidase M13 C-terminal" evidence="2">
    <location>
        <begin position="278"/>
        <end position="487"/>
    </location>
</feature>
<dbReference type="PRINTS" id="PR00786">
    <property type="entry name" value="NEPRILYSIN"/>
</dbReference>
<dbReference type="InterPro" id="IPR000718">
    <property type="entry name" value="Peptidase_M13"/>
</dbReference>
<evidence type="ECO:0000256" key="1">
    <source>
        <dbReference type="ARBA" id="ARBA00007357"/>
    </source>
</evidence>
<dbReference type="GO" id="GO:0016485">
    <property type="term" value="P:protein processing"/>
    <property type="evidence" value="ECO:0007669"/>
    <property type="project" value="TreeGrafter"/>
</dbReference>
<evidence type="ECO:0000259" key="2">
    <source>
        <dbReference type="Pfam" id="PF01431"/>
    </source>
</evidence>
<dbReference type="Gene3D" id="3.40.390.10">
    <property type="entry name" value="Collagenase (Catalytic Domain)"/>
    <property type="match status" value="1"/>
</dbReference>
<dbReference type="GO" id="GO:0005886">
    <property type="term" value="C:plasma membrane"/>
    <property type="evidence" value="ECO:0007669"/>
    <property type="project" value="TreeGrafter"/>
</dbReference>